<accession>A0A316UD89</accession>
<feature type="region of interest" description="Disordered" evidence="1">
    <location>
        <begin position="114"/>
        <end position="137"/>
    </location>
</feature>
<feature type="region of interest" description="Disordered" evidence="1">
    <location>
        <begin position="268"/>
        <end position="371"/>
    </location>
</feature>
<feature type="compositionally biased region" description="Low complexity" evidence="1">
    <location>
        <begin position="62"/>
        <end position="88"/>
    </location>
</feature>
<dbReference type="RefSeq" id="XP_025350008.1">
    <property type="nucleotide sequence ID" value="XM_025494050.1"/>
</dbReference>
<feature type="region of interest" description="Disordered" evidence="1">
    <location>
        <begin position="18"/>
        <end position="88"/>
    </location>
</feature>
<feature type="compositionally biased region" description="Low complexity" evidence="1">
    <location>
        <begin position="422"/>
        <end position="439"/>
    </location>
</feature>
<sequence length="684" mass="71292">MERQGTHIYSLKSALRPSVSNPASSNLVQSYTPADHANHTGRPIRPILVTSASAGVSGTQTRALAESSSRNSANASDSSASSSRASPASLFKPVSERKYNVNHWAIVSLKRSSTGLHSVPSTPTTQSPPRSPQAGSSSSPFLIATLLHLPTRILYAWPIALQGASSGRCIVTQPPSPPPSADTYNTDAVLSESIKVLADVIQAWIKTGPMRESLRRKESRREKGMRKLGENQQDAIWLNDGLGLAQLNETDRAFAMERIWMGEGETVKPAALPQDSPSSEPPRSPAGPANWPSPVASATRSPVTSPSLNSRSSYALPPPQPSFMASAHSKGKESISSGYNSGGEGSVTTPSSVGSPVRPATPRIEISGPEDTALTLGGAVLALSSRAESPPEKRRVLYSGSEPGQQDAVDEVSDWMAATPLSDSARSSRTSSSAGQTSGNISSRTGSGQTDAPVGKSQRKSVTFSQPQSSSAVASQAGYRPPFAPYTQLTPGEEDEPEEIILSEGDSNAWSGSGSHRDNRTAAKHTSLPPDVSYSSANSSSSARKSTGSSSSSLSGQSSGQHQRGQSEGHKVIPDHSSQHTGFVGPTSNFGRNAPSGRIMLTPASSSVSSLSPSFSTHSRGASKLSQEIPRSELHINTGGADEASRKQGGSGGGKLSPVQSFADLKSALKGGFRGSKKKAPALT</sequence>
<feature type="compositionally biased region" description="Low complexity" evidence="1">
    <location>
        <begin position="533"/>
        <end position="564"/>
    </location>
</feature>
<gene>
    <name evidence="2" type="ORF">BCV69DRAFT_296820</name>
</gene>
<feature type="compositionally biased region" description="Low complexity" evidence="1">
    <location>
        <begin position="465"/>
        <end position="477"/>
    </location>
</feature>
<protein>
    <submittedName>
        <fullName evidence="2">Uncharacterized protein</fullName>
    </submittedName>
</protein>
<feature type="compositionally biased region" description="Low complexity" evidence="1">
    <location>
        <begin position="605"/>
        <end position="619"/>
    </location>
</feature>
<dbReference type="Proteomes" id="UP000245942">
    <property type="component" value="Unassembled WGS sequence"/>
</dbReference>
<feature type="region of interest" description="Disordered" evidence="1">
    <location>
        <begin position="383"/>
        <end position="659"/>
    </location>
</feature>
<proteinExistence type="predicted"/>
<dbReference type="AlphaFoldDB" id="A0A316UD89"/>
<dbReference type="GeneID" id="37015784"/>
<feature type="compositionally biased region" description="Basic and acidic residues" evidence="1">
    <location>
        <begin position="565"/>
        <end position="578"/>
    </location>
</feature>
<keyword evidence="3" id="KW-1185">Reference proteome</keyword>
<evidence type="ECO:0000313" key="2">
    <source>
        <dbReference type="EMBL" id="PWN22848.1"/>
    </source>
</evidence>
<dbReference type="OrthoDB" id="10675435at2759"/>
<organism evidence="2 3">
    <name type="scientific">Pseudomicrostroma glucosiphilum</name>
    <dbReference type="NCBI Taxonomy" id="1684307"/>
    <lineage>
        <taxon>Eukaryota</taxon>
        <taxon>Fungi</taxon>
        <taxon>Dikarya</taxon>
        <taxon>Basidiomycota</taxon>
        <taxon>Ustilaginomycotina</taxon>
        <taxon>Exobasidiomycetes</taxon>
        <taxon>Microstromatales</taxon>
        <taxon>Microstromatales incertae sedis</taxon>
        <taxon>Pseudomicrostroma</taxon>
    </lineage>
</organism>
<feature type="compositionally biased region" description="Polar residues" evidence="1">
    <location>
        <begin position="50"/>
        <end position="61"/>
    </location>
</feature>
<feature type="compositionally biased region" description="Low complexity" evidence="1">
    <location>
        <begin position="346"/>
        <end position="357"/>
    </location>
</feature>
<reference evidence="2 3" key="1">
    <citation type="journal article" date="2018" name="Mol. Biol. Evol.">
        <title>Broad Genomic Sampling Reveals a Smut Pathogenic Ancestry of the Fungal Clade Ustilaginomycotina.</title>
        <authorList>
            <person name="Kijpornyongpan T."/>
            <person name="Mondo S.J."/>
            <person name="Barry K."/>
            <person name="Sandor L."/>
            <person name="Lee J."/>
            <person name="Lipzen A."/>
            <person name="Pangilinan J."/>
            <person name="LaButti K."/>
            <person name="Hainaut M."/>
            <person name="Henrissat B."/>
            <person name="Grigoriev I.V."/>
            <person name="Spatafora J.W."/>
            <person name="Aime M.C."/>
        </authorList>
    </citation>
    <scope>NUCLEOTIDE SEQUENCE [LARGE SCALE GENOMIC DNA]</scope>
    <source>
        <strain evidence="2 3">MCA 4718</strain>
    </source>
</reference>
<feature type="compositionally biased region" description="Polar residues" evidence="1">
    <location>
        <begin position="296"/>
        <end position="313"/>
    </location>
</feature>
<evidence type="ECO:0000256" key="1">
    <source>
        <dbReference type="SAM" id="MobiDB-lite"/>
    </source>
</evidence>
<feature type="compositionally biased region" description="Acidic residues" evidence="1">
    <location>
        <begin position="492"/>
        <end position="501"/>
    </location>
</feature>
<name>A0A316UD89_9BASI</name>
<feature type="compositionally biased region" description="Polar residues" evidence="1">
    <location>
        <begin position="440"/>
        <end position="450"/>
    </location>
</feature>
<feature type="compositionally biased region" description="Polar residues" evidence="1">
    <location>
        <begin position="18"/>
        <end position="32"/>
    </location>
</feature>
<evidence type="ECO:0000313" key="3">
    <source>
        <dbReference type="Proteomes" id="UP000245942"/>
    </source>
</evidence>
<dbReference type="EMBL" id="KZ819322">
    <property type="protein sequence ID" value="PWN22848.1"/>
    <property type="molecule type" value="Genomic_DNA"/>
</dbReference>